<protein>
    <submittedName>
        <fullName evidence="1">Uncharacterized protein</fullName>
    </submittedName>
</protein>
<dbReference type="AlphaFoldDB" id="A0A9X6GDG6"/>
<gene>
    <name evidence="1" type="ORF">BLX06_24790</name>
</gene>
<dbReference type="Proteomes" id="UP000190641">
    <property type="component" value="Unassembled WGS sequence"/>
</dbReference>
<comment type="caution">
    <text evidence="1">The sequence shown here is derived from an EMBL/GenBank/DDBJ whole genome shotgun (WGS) entry which is preliminary data.</text>
</comment>
<dbReference type="EMBL" id="MUAU01000118">
    <property type="protein sequence ID" value="OOR72450.1"/>
    <property type="molecule type" value="Genomic_DNA"/>
</dbReference>
<evidence type="ECO:0000313" key="2">
    <source>
        <dbReference type="Proteomes" id="UP000190641"/>
    </source>
</evidence>
<dbReference type="RefSeq" id="WP_078187274.1">
    <property type="nucleotide sequence ID" value="NZ_JBNTOJ010000072.1"/>
</dbReference>
<organism evidence="1 2">
    <name type="scientific">Bacillus cereus</name>
    <dbReference type="NCBI Taxonomy" id="1396"/>
    <lineage>
        <taxon>Bacteria</taxon>
        <taxon>Bacillati</taxon>
        <taxon>Bacillota</taxon>
        <taxon>Bacilli</taxon>
        <taxon>Bacillales</taxon>
        <taxon>Bacillaceae</taxon>
        <taxon>Bacillus</taxon>
        <taxon>Bacillus cereus group</taxon>
    </lineage>
</organism>
<sequence length="61" mass="6831">MVLEISGVDCVMYSDRIEKLVVDTSKDDVSIYHDGEFTYASNDTSGEMIVIEKGTLKIKIK</sequence>
<name>A0A9X6GDG6_BACCE</name>
<reference evidence="1 2" key="1">
    <citation type="submission" date="2017-01" db="EMBL/GenBank/DDBJ databases">
        <title>Bacillus cereus isolates.</title>
        <authorList>
            <person name="Beno S.M."/>
        </authorList>
    </citation>
    <scope>NUCLEOTIDE SEQUENCE [LARGE SCALE GENOMIC DNA]</scope>
    <source>
        <strain evidence="1 2">FSL K6-1030</strain>
    </source>
</reference>
<evidence type="ECO:0000313" key="1">
    <source>
        <dbReference type="EMBL" id="OOR72450.1"/>
    </source>
</evidence>
<proteinExistence type="predicted"/>
<accession>A0A9X6GDG6</accession>